<feature type="transmembrane region" description="Helical" evidence="1">
    <location>
        <begin position="30"/>
        <end position="46"/>
    </location>
</feature>
<dbReference type="STRING" id="1795832.A7Q00_01295"/>
<dbReference type="AlphaFoldDB" id="A0A1B6W1D4"/>
<evidence type="ECO:0000256" key="1">
    <source>
        <dbReference type="SAM" id="Phobius"/>
    </source>
</evidence>
<keyword evidence="1" id="KW-0812">Transmembrane</keyword>
<comment type="caution">
    <text evidence="2">The sequence shown here is derived from an EMBL/GenBank/DDBJ whole genome shotgun (WGS) entry which is preliminary data.</text>
</comment>
<name>A0A1B6W1D4_9NEIS</name>
<evidence type="ECO:0000313" key="2">
    <source>
        <dbReference type="EMBL" id="OAM44573.1"/>
    </source>
</evidence>
<evidence type="ECO:0000313" key="3">
    <source>
        <dbReference type="Proteomes" id="UP000077726"/>
    </source>
</evidence>
<dbReference type="OrthoDB" id="9831045at2"/>
<dbReference type="RefSeq" id="WP_064088841.1">
    <property type="nucleotide sequence ID" value="NZ_LXSQ01000004.1"/>
</dbReference>
<accession>A0A1B6W1D4</accession>
<keyword evidence="1" id="KW-1133">Transmembrane helix</keyword>
<reference evidence="3" key="1">
    <citation type="submission" date="2016-05" db="EMBL/GenBank/DDBJ databases">
        <title>Draft genome of Corynebacterium afermentans subsp. afermentans LCDC 88199T.</title>
        <authorList>
            <person name="Bernier A.-M."/>
            <person name="Bernard K."/>
        </authorList>
    </citation>
    <scope>NUCLEOTIDE SEQUENCE [LARGE SCALE GENOMIC DNA]</scope>
    <source>
        <strain evidence="3">NML130454</strain>
    </source>
</reference>
<proteinExistence type="predicted"/>
<feature type="transmembrane region" description="Helical" evidence="1">
    <location>
        <begin position="100"/>
        <end position="119"/>
    </location>
</feature>
<keyword evidence="1" id="KW-0472">Membrane</keyword>
<keyword evidence="3" id="KW-1185">Reference proteome</keyword>
<protein>
    <submittedName>
        <fullName evidence="2">Uncharacterized protein</fullName>
    </submittedName>
</protein>
<feature type="transmembrane region" description="Helical" evidence="1">
    <location>
        <begin position="7"/>
        <end position="24"/>
    </location>
</feature>
<sequence length="145" mass="16446">MRKLFPHLMAPAAIAVIVGSGGGFAKLDGWLFWLAFSLPCGLVWYFESRQSHPASATEIVLATAWKWLRRLLAFSCTLLLLAAAAASALGFVGGNVWQRVGFTLFSLLMAFRLAHSGWYGDSGLRSMRLDREHYREQKKRYHWRR</sequence>
<organism evidence="2 3">
    <name type="scientific">Eikenella halliae</name>
    <dbReference type="NCBI Taxonomy" id="1795832"/>
    <lineage>
        <taxon>Bacteria</taxon>
        <taxon>Pseudomonadati</taxon>
        <taxon>Pseudomonadota</taxon>
        <taxon>Betaproteobacteria</taxon>
        <taxon>Neisseriales</taxon>
        <taxon>Neisseriaceae</taxon>
        <taxon>Eikenella</taxon>
    </lineage>
</organism>
<feature type="transmembrane region" description="Helical" evidence="1">
    <location>
        <begin position="71"/>
        <end position="94"/>
    </location>
</feature>
<dbReference type="EMBL" id="LXSQ01000004">
    <property type="protein sequence ID" value="OAM44573.1"/>
    <property type="molecule type" value="Genomic_DNA"/>
</dbReference>
<gene>
    <name evidence="2" type="ORF">A7Q00_01295</name>
</gene>
<dbReference type="Proteomes" id="UP000077726">
    <property type="component" value="Unassembled WGS sequence"/>
</dbReference>